<organism evidence="7 8">
    <name type="scientific">Nicotiana attenuata</name>
    <name type="common">Coyote tobacco</name>
    <dbReference type="NCBI Taxonomy" id="49451"/>
    <lineage>
        <taxon>Eukaryota</taxon>
        <taxon>Viridiplantae</taxon>
        <taxon>Streptophyta</taxon>
        <taxon>Embryophyta</taxon>
        <taxon>Tracheophyta</taxon>
        <taxon>Spermatophyta</taxon>
        <taxon>Magnoliopsida</taxon>
        <taxon>eudicotyledons</taxon>
        <taxon>Gunneridae</taxon>
        <taxon>Pentapetalae</taxon>
        <taxon>asterids</taxon>
        <taxon>lamiids</taxon>
        <taxon>Solanales</taxon>
        <taxon>Solanaceae</taxon>
        <taxon>Nicotianoideae</taxon>
        <taxon>Nicotianeae</taxon>
        <taxon>Nicotiana</taxon>
    </lineage>
</organism>
<proteinExistence type="inferred from homology"/>
<feature type="chain" id="PRO_5025079643" description="S-protein homolog" evidence="6">
    <location>
        <begin position="24"/>
        <end position="147"/>
    </location>
</feature>
<name>A0A1J6KC56_NICAT</name>
<accession>A0A1J6KC56</accession>
<comment type="subcellular location">
    <subcellularLocation>
        <location evidence="1 6">Secreted</location>
    </subcellularLocation>
</comment>
<protein>
    <recommendedName>
        <fullName evidence="6">S-protein homolog</fullName>
    </recommendedName>
</protein>
<keyword evidence="4 6" id="KW-0964">Secreted</keyword>
<dbReference type="AlphaFoldDB" id="A0A1J6KC56"/>
<feature type="signal peptide" evidence="6">
    <location>
        <begin position="1"/>
        <end position="23"/>
    </location>
</feature>
<dbReference type="OMA" id="ASICCTH"/>
<dbReference type="Proteomes" id="UP000187609">
    <property type="component" value="Unassembled WGS sequence"/>
</dbReference>
<dbReference type="PANTHER" id="PTHR31232">
    <property type="match status" value="1"/>
</dbReference>
<comment type="similarity">
    <text evidence="2 6">Belongs to the plant self-incompatibility (S1) protein family.</text>
</comment>
<evidence type="ECO:0000256" key="6">
    <source>
        <dbReference type="RuleBase" id="RU367044"/>
    </source>
</evidence>
<evidence type="ECO:0000256" key="5">
    <source>
        <dbReference type="ARBA" id="ARBA00022729"/>
    </source>
</evidence>
<keyword evidence="3 6" id="KW-0713">Self-incompatibility</keyword>
<evidence type="ECO:0000313" key="7">
    <source>
        <dbReference type="EMBL" id="OIT26276.1"/>
    </source>
</evidence>
<evidence type="ECO:0000256" key="4">
    <source>
        <dbReference type="ARBA" id="ARBA00022525"/>
    </source>
</evidence>
<keyword evidence="5 6" id="KW-0732">Signal</keyword>
<dbReference type="Gramene" id="OIT26276">
    <property type="protein sequence ID" value="OIT26276"/>
    <property type="gene ID" value="A4A49_63592"/>
</dbReference>
<evidence type="ECO:0000313" key="8">
    <source>
        <dbReference type="Proteomes" id="UP000187609"/>
    </source>
</evidence>
<dbReference type="EMBL" id="MJEQ01002894">
    <property type="protein sequence ID" value="OIT26276.1"/>
    <property type="molecule type" value="Genomic_DNA"/>
</dbReference>
<dbReference type="PANTHER" id="PTHR31232:SF61">
    <property type="entry name" value="S-PROTEIN HOMOLOG"/>
    <property type="match status" value="1"/>
</dbReference>
<dbReference type="GO" id="GO:0060320">
    <property type="term" value="P:rejection of self pollen"/>
    <property type="evidence" value="ECO:0007669"/>
    <property type="project" value="UniProtKB-KW"/>
</dbReference>
<sequence>MVHFLVKILFLLQLFIMIHNIQGCTFPLLRQHQVHVLNNLPVNSPKLELHCASGDDDLGYNYPDVGTDFNWEFCATRRTLFFCHFWWDGKDQAFDVFNDLYYCIHGGKGFVPEYTTKCQWKVQSDGFYLGYYNEDVGTIVYTKYRDW</sequence>
<reference evidence="7" key="1">
    <citation type="submission" date="2016-11" db="EMBL/GenBank/DDBJ databases">
        <title>The genome of Nicotiana attenuata.</title>
        <authorList>
            <person name="Xu S."/>
            <person name="Brockmoeller T."/>
            <person name="Gaquerel E."/>
            <person name="Navarro A."/>
            <person name="Kuhl H."/>
            <person name="Gase K."/>
            <person name="Ling Z."/>
            <person name="Zhou W."/>
            <person name="Kreitzer C."/>
            <person name="Stanke M."/>
            <person name="Tang H."/>
            <person name="Lyons E."/>
            <person name="Pandey P."/>
            <person name="Pandey S.P."/>
            <person name="Timmermann B."/>
            <person name="Baldwin I.T."/>
        </authorList>
    </citation>
    <scope>NUCLEOTIDE SEQUENCE [LARGE SCALE GENOMIC DNA]</scope>
    <source>
        <strain evidence="7">UT</strain>
    </source>
</reference>
<comment type="caution">
    <text evidence="7">The sequence shown here is derived from an EMBL/GenBank/DDBJ whole genome shotgun (WGS) entry which is preliminary data.</text>
</comment>
<dbReference type="GO" id="GO:0005576">
    <property type="term" value="C:extracellular region"/>
    <property type="evidence" value="ECO:0007669"/>
    <property type="project" value="UniProtKB-SubCell"/>
</dbReference>
<evidence type="ECO:0000256" key="3">
    <source>
        <dbReference type="ARBA" id="ARBA00022471"/>
    </source>
</evidence>
<evidence type="ECO:0000256" key="1">
    <source>
        <dbReference type="ARBA" id="ARBA00004613"/>
    </source>
</evidence>
<keyword evidence="8" id="KW-1185">Reference proteome</keyword>
<evidence type="ECO:0000256" key="2">
    <source>
        <dbReference type="ARBA" id="ARBA00005581"/>
    </source>
</evidence>
<dbReference type="Pfam" id="PF05938">
    <property type="entry name" value="Self-incomp_S1"/>
    <property type="match status" value="1"/>
</dbReference>
<gene>
    <name evidence="7" type="ORF">A4A49_63592</name>
</gene>
<dbReference type="InterPro" id="IPR010264">
    <property type="entry name" value="Self-incomp_S1"/>
</dbReference>